<organism evidence="1 2">
    <name type="scientific">Dubosiella newyorkensis</name>
    <dbReference type="NCBI Taxonomy" id="1862672"/>
    <lineage>
        <taxon>Bacteria</taxon>
        <taxon>Bacillati</taxon>
        <taxon>Bacillota</taxon>
        <taxon>Erysipelotrichia</taxon>
        <taxon>Erysipelotrichales</taxon>
        <taxon>Erysipelotrichaceae</taxon>
        <taxon>Dubosiella</taxon>
    </lineage>
</organism>
<evidence type="ECO:0000313" key="1">
    <source>
        <dbReference type="EMBL" id="OLU45380.1"/>
    </source>
</evidence>
<dbReference type="Proteomes" id="UP000186705">
    <property type="component" value="Unassembled WGS sequence"/>
</dbReference>
<sequence length="115" mass="13136">MDHLELLQSSGLIAQETCLKAKKVEIECIQRFGNSEKTEMFITHYALALERHQKGEIIPGLQKEAVAEIYSHPDLEACRQFLDELELLSGSDLSSIEEEFILIHLLNLINEKNNK</sequence>
<proteinExistence type="predicted"/>
<dbReference type="STRING" id="1862672.BO225_08695"/>
<gene>
    <name evidence="1" type="ORF">BO225_08695</name>
</gene>
<dbReference type="GO" id="GO:0006355">
    <property type="term" value="P:regulation of DNA-templated transcription"/>
    <property type="evidence" value="ECO:0007669"/>
    <property type="project" value="InterPro"/>
</dbReference>
<keyword evidence="2" id="KW-1185">Reference proteome</keyword>
<comment type="caution">
    <text evidence="1">The sequence shown here is derived from an EMBL/GenBank/DDBJ whole genome shotgun (WGS) entry which is preliminary data.</text>
</comment>
<reference evidence="1 2" key="1">
    <citation type="submission" date="2016-11" db="EMBL/GenBank/DDBJ databases">
        <title>Description of two novel members of the family Erysipelotrichaceae: Ileibacterium lipovorans gen. nov., sp. nov. and Dubosiella newyorkensis, gen. nov., sp. nov.</title>
        <authorList>
            <person name="Cox L.M."/>
            <person name="Sohn J."/>
            <person name="Tyrrell K.L."/>
            <person name="Citron D.M."/>
            <person name="Lawson P.A."/>
            <person name="Patel N.B."/>
            <person name="Iizumi T."/>
            <person name="Perez-Perez G.I."/>
            <person name="Goldstein E.J."/>
            <person name="Blaser M.J."/>
        </authorList>
    </citation>
    <scope>NUCLEOTIDE SEQUENCE [LARGE SCALE GENOMIC DNA]</scope>
    <source>
        <strain evidence="1 2">NYU-BL-A4</strain>
    </source>
</reference>
<dbReference type="AlphaFoldDB" id="A0A1U7NLA3"/>
<dbReference type="EMBL" id="MPKA01000086">
    <property type="protein sequence ID" value="OLU45380.1"/>
    <property type="molecule type" value="Genomic_DNA"/>
</dbReference>
<dbReference type="GeneID" id="78276015"/>
<dbReference type="RefSeq" id="WP_076341864.1">
    <property type="nucleotide sequence ID" value="NZ_CAPDDE010000035.1"/>
</dbReference>
<dbReference type="InterPro" id="IPR036634">
    <property type="entry name" value="PRD_sf"/>
</dbReference>
<dbReference type="OrthoDB" id="3192572at2"/>
<accession>A0A1U7NLA3</accession>
<dbReference type="SUPFAM" id="SSF63520">
    <property type="entry name" value="PTS-regulatory domain, PRD"/>
    <property type="match status" value="1"/>
</dbReference>
<name>A0A1U7NLA3_9FIRM</name>
<protein>
    <submittedName>
        <fullName evidence="1">Uncharacterized protein</fullName>
    </submittedName>
</protein>
<evidence type="ECO:0000313" key="2">
    <source>
        <dbReference type="Proteomes" id="UP000186705"/>
    </source>
</evidence>